<dbReference type="KEGG" id="bok:DM82_4355"/>
<dbReference type="EMBL" id="CP008727">
    <property type="protein sequence ID" value="AIO70613.1"/>
    <property type="molecule type" value="Genomic_DNA"/>
</dbReference>
<reference evidence="4 5" key="1">
    <citation type="submission" date="2014-06" db="EMBL/GenBank/DDBJ databases">
        <authorList>
            <person name="Bishop-Lilly K.A."/>
            <person name="Broomall S.M."/>
            <person name="Chain P.S."/>
            <person name="Chertkov O."/>
            <person name="Coyne S.R."/>
            <person name="Daligault H.E."/>
            <person name="Davenport K.W."/>
            <person name="Erkkila T."/>
            <person name="Frey K.G."/>
            <person name="Gibbons H.S."/>
            <person name="Gu W."/>
            <person name="Jaissle J."/>
            <person name="Johnson S.L."/>
            <person name="Koroleva G.I."/>
            <person name="Ladner J.T."/>
            <person name="Lo C.-C."/>
            <person name="Minogue T.D."/>
            <person name="Munk C."/>
            <person name="Palacios G.F."/>
            <person name="Redden C.L."/>
            <person name="Rosenzweig C.N."/>
            <person name="Scholz M.B."/>
            <person name="Teshima H."/>
            <person name="Xu Y."/>
        </authorList>
    </citation>
    <scope>NUCLEOTIDE SEQUENCE [LARGE SCALE GENOMIC DNA]</scope>
    <source>
        <strain evidence="4 5">EO147</strain>
    </source>
</reference>
<evidence type="ECO:0000256" key="1">
    <source>
        <dbReference type="ARBA" id="ARBA00004328"/>
    </source>
</evidence>
<keyword evidence="2" id="KW-1188">Viral release from host cell</keyword>
<proteinExistence type="predicted"/>
<evidence type="ECO:0000256" key="3">
    <source>
        <dbReference type="ARBA" id="ARBA00023219"/>
    </source>
</evidence>
<sequence>MPLKDRYQELVPDRDPYFRRAQACAALTVPSVCPPDGQTSQQILPQSYTSFGHRGATNVSSKLMMAFMPPGDSAFNIEVSTQVLLQEGVLSPPPEIVKGLAQCEQLINAKIEALNWRRQTYLSLLHLVVAGNVGEYIQPDGRLKIFSLSQFVCVRDFNGRVMEAVTAEKLKVRELPKDLQRVTAKKEREDVTLYTRFEWVDENRYAVHQDLDDAVVKPYQEYNGIMPFNALAWELVPGESYGRSHVEQNYSDLIALDKTSQQLLECGAIAARNLIFVAPNAAGGNLRKRIMEARNGSVISARGGTQGDVQPFQFNNMAAMQSLNAEKQDLKRDLAVAFLLTNDLRRDAERVTAYELQMLVTEIEQSLGGVYSYLGPEMIGWRLKKLVAQMQSKDELPKIGKDSTQITVTTGLAALGKDAKLKKVHSFLSLLNETPQAFQQEAAAYVKFDTILTPAAAALGFPQSIKTAQEVQQEQAAAQEQAMQADMARAAAGPVAGQIAANTLAPAQ</sequence>
<dbReference type="AlphaFoldDB" id="A0AAI8BED3"/>
<gene>
    <name evidence="4" type="ORF">DM82_4355</name>
</gene>
<dbReference type="RefSeq" id="WP_107974053.1">
    <property type="nucleotide sequence ID" value="NZ_CP008727.1"/>
</dbReference>
<dbReference type="Proteomes" id="UP000029424">
    <property type="component" value="Chromosome 2"/>
</dbReference>
<protein>
    <submittedName>
        <fullName evidence="4">Bacteriophage head to tail connecting family protein</fullName>
    </submittedName>
</protein>
<name>A0AAI8BED3_9BURK</name>
<comment type="subcellular location">
    <subcellularLocation>
        <location evidence="1">Virion</location>
    </subcellularLocation>
</comment>
<organism evidence="4 5">
    <name type="scientific">Burkholderia oklahomensis</name>
    <dbReference type="NCBI Taxonomy" id="342113"/>
    <lineage>
        <taxon>Bacteria</taxon>
        <taxon>Pseudomonadati</taxon>
        <taxon>Pseudomonadota</taxon>
        <taxon>Betaproteobacteria</taxon>
        <taxon>Burkholderiales</taxon>
        <taxon>Burkholderiaceae</taxon>
        <taxon>Burkholderia</taxon>
        <taxon>pseudomallei group</taxon>
    </lineage>
</organism>
<evidence type="ECO:0000313" key="5">
    <source>
        <dbReference type="Proteomes" id="UP000029424"/>
    </source>
</evidence>
<accession>A0AAI8BED3</accession>
<dbReference type="InterPro" id="IPR020991">
    <property type="entry name" value="Connector_podovirus"/>
</dbReference>
<evidence type="ECO:0000256" key="2">
    <source>
        <dbReference type="ARBA" id="ARBA00022612"/>
    </source>
</evidence>
<dbReference type="Pfam" id="PF12236">
    <property type="entry name" value="Head-tail_con"/>
    <property type="match status" value="1"/>
</dbReference>
<keyword evidence="3" id="KW-0231">Viral genome packaging</keyword>
<evidence type="ECO:0000313" key="4">
    <source>
        <dbReference type="EMBL" id="AIO70613.1"/>
    </source>
</evidence>
<keyword evidence="5" id="KW-1185">Reference proteome</keyword>